<dbReference type="InterPro" id="IPR053178">
    <property type="entry name" value="Osmoadaptation_assoc"/>
</dbReference>
<evidence type="ECO:0008006" key="5">
    <source>
        <dbReference type="Google" id="ProtNLM"/>
    </source>
</evidence>
<evidence type="ECO:0000313" key="3">
    <source>
        <dbReference type="EMBL" id="KAK3058747.1"/>
    </source>
</evidence>
<feature type="compositionally biased region" description="Low complexity" evidence="2">
    <location>
        <begin position="75"/>
        <end position="88"/>
    </location>
</feature>
<evidence type="ECO:0000256" key="2">
    <source>
        <dbReference type="SAM" id="MobiDB-lite"/>
    </source>
</evidence>
<dbReference type="PANTHER" id="PTHR38111">
    <property type="entry name" value="ZN(2)-C6 FUNGAL-TYPE DOMAIN-CONTAINING PROTEIN-RELATED"/>
    <property type="match status" value="1"/>
</dbReference>
<keyword evidence="1" id="KW-0539">Nucleus</keyword>
<dbReference type="InterPro" id="IPR001138">
    <property type="entry name" value="Zn2Cys6_DnaBD"/>
</dbReference>
<dbReference type="Proteomes" id="UP001271007">
    <property type="component" value="Unassembled WGS sequence"/>
</dbReference>
<sequence length="490" mass="53975">MCDQQKPFCKACQKRGVECEGYTRYPVVLQWTPNGLKKRQRFEEVAGSEQTPRGESSPLSHQSSSPDATIVRYGSTSSRASSPASSTSDFAVSLPPQPGLGVFLLQQIQNKCLDTYLPPRGEVMIDVKKTWMYTMSTLSCPGNALESSFAALSLARVGVVMKDNDLIAQGRGQYANALTRLKKALYDPETAFQDRTLAAMRTLSIYEGISPTYASVPPGKVHEDGMAQWCRAAGPHSINTEFALQIFQDVRWSLMVHSIDAHKASILGSEEWLTIPWERFEKDALQELFDFGFDITAFLQLVDSTVISHDPGLLAQLPTTCFSIVDELETWRTNTWPSRYESPSSGSEDDSVDSGYTSSSTPQLSGCLEATCMIYYWWFKLVLNDALSSLNATSGREISLFSFDSSPVSGYPAVSQFAEIALSSNSLTLANNIVNAAPYLLADDTGWVGPQRLMFPLRASIQHLARARSPILLEAQSALKTLFGRLKPTC</sequence>
<accession>A0AAJ0GJD8</accession>
<organism evidence="3 4">
    <name type="scientific">Extremus antarcticus</name>
    <dbReference type="NCBI Taxonomy" id="702011"/>
    <lineage>
        <taxon>Eukaryota</taxon>
        <taxon>Fungi</taxon>
        <taxon>Dikarya</taxon>
        <taxon>Ascomycota</taxon>
        <taxon>Pezizomycotina</taxon>
        <taxon>Dothideomycetes</taxon>
        <taxon>Dothideomycetidae</taxon>
        <taxon>Mycosphaerellales</taxon>
        <taxon>Extremaceae</taxon>
        <taxon>Extremus</taxon>
    </lineage>
</organism>
<gene>
    <name evidence="3" type="ORF">LTR09_000312</name>
</gene>
<evidence type="ECO:0000313" key="4">
    <source>
        <dbReference type="Proteomes" id="UP001271007"/>
    </source>
</evidence>
<dbReference type="PANTHER" id="PTHR38111:SF2">
    <property type="entry name" value="FINGER DOMAIN PROTEIN, PUTATIVE (AFU_ORTHOLOGUE AFUA_1G01560)-RELATED"/>
    <property type="match status" value="1"/>
</dbReference>
<dbReference type="CDD" id="cd00067">
    <property type="entry name" value="GAL4"/>
    <property type="match status" value="1"/>
</dbReference>
<reference evidence="3" key="1">
    <citation type="submission" date="2023-04" db="EMBL/GenBank/DDBJ databases">
        <title>Black Yeasts Isolated from many extreme environments.</title>
        <authorList>
            <person name="Coleine C."/>
            <person name="Stajich J.E."/>
            <person name="Selbmann L."/>
        </authorList>
    </citation>
    <scope>NUCLEOTIDE SEQUENCE</scope>
    <source>
        <strain evidence="3">CCFEE 5312</strain>
    </source>
</reference>
<keyword evidence="4" id="KW-1185">Reference proteome</keyword>
<comment type="caution">
    <text evidence="3">The sequence shown here is derived from an EMBL/GenBank/DDBJ whole genome shotgun (WGS) entry which is preliminary data.</text>
</comment>
<protein>
    <recommendedName>
        <fullName evidence="5">Zn(2)-C6 fungal-type domain-containing protein</fullName>
    </recommendedName>
</protein>
<dbReference type="GO" id="GO:0008270">
    <property type="term" value="F:zinc ion binding"/>
    <property type="evidence" value="ECO:0007669"/>
    <property type="project" value="InterPro"/>
</dbReference>
<evidence type="ECO:0000256" key="1">
    <source>
        <dbReference type="ARBA" id="ARBA00023242"/>
    </source>
</evidence>
<feature type="region of interest" description="Disordered" evidence="2">
    <location>
        <begin position="337"/>
        <end position="362"/>
    </location>
</feature>
<feature type="compositionally biased region" description="Low complexity" evidence="2">
    <location>
        <begin position="56"/>
        <end position="65"/>
    </location>
</feature>
<dbReference type="GO" id="GO:0000981">
    <property type="term" value="F:DNA-binding transcription factor activity, RNA polymerase II-specific"/>
    <property type="evidence" value="ECO:0007669"/>
    <property type="project" value="InterPro"/>
</dbReference>
<dbReference type="EMBL" id="JAWDJX010000001">
    <property type="protein sequence ID" value="KAK3058747.1"/>
    <property type="molecule type" value="Genomic_DNA"/>
</dbReference>
<name>A0AAJ0GJD8_9PEZI</name>
<dbReference type="AlphaFoldDB" id="A0AAJ0GJD8"/>
<proteinExistence type="predicted"/>
<feature type="region of interest" description="Disordered" evidence="2">
    <location>
        <begin position="41"/>
        <end position="91"/>
    </location>
</feature>